<protein>
    <submittedName>
        <fullName evidence="1">Uncharacterized protein</fullName>
    </submittedName>
</protein>
<dbReference type="AlphaFoldDB" id="A0A086K8B2"/>
<dbReference type="Proteomes" id="UP000028837">
    <property type="component" value="Unassembled WGS sequence"/>
</dbReference>
<evidence type="ECO:0000313" key="1">
    <source>
        <dbReference type="EMBL" id="KFG40630.1"/>
    </source>
</evidence>
<accession>A0A086K8B2</accession>
<gene>
    <name evidence="1" type="ORF">TGDOM2_360620</name>
</gene>
<evidence type="ECO:0000313" key="2">
    <source>
        <dbReference type="Proteomes" id="UP000028837"/>
    </source>
</evidence>
<dbReference type="VEuPathDB" id="ToxoDB:TGDOM2_360620"/>
<organism evidence="1 2">
    <name type="scientific">Toxoplasma gondii GAB2-2007-GAL-DOM2</name>
    <dbReference type="NCBI Taxonomy" id="1130820"/>
    <lineage>
        <taxon>Eukaryota</taxon>
        <taxon>Sar</taxon>
        <taxon>Alveolata</taxon>
        <taxon>Apicomplexa</taxon>
        <taxon>Conoidasida</taxon>
        <taxon>Coccidia</taxon>
        <taxon>Eucoccidiorida</taxon>
        <taxon>Eimeriorina</taxon>
        <taxon>Sarcocystidae</taxon>
        <taxon>Toxoplasma</taxon>
    </lineage>
</organism>
<sequence>MCMQCLYRLFPWTLLSSLPRCPVSCESSPPWRFSSTPLILSMFSEMSFFLLAVTSSSDVCYIAQRMNSIFLRGISSKGVPEGCRGPFCGFRVRCSPMLRLRFTCSCLPLWTASWVCRSDS</sequence>
<name>A0A086K8B2_TOXGO</name>
<comment type="caution">
    <text evidence="1">The sequence shown here is derived from an EMBL/GenBank/DDBJ whole genome shotgun (WGS) entry which is preliminary data.</text>
</comment>
<proteinExistence type="predicted"/>
<reference evidence="1 2" key="1">
    <citation type="submission" date="2014-02" db="EMBL/GenBank/DDBJ databases">
        <authorList>
            <person name="Sibley D."/>
            <person name="Venepally P."/>
            <person name="Karamycheva S."/>
            <person name="Hadjithomas M."/>
            <person name="Khan A."/>
            <person name="Brunk B."/>
            <person name="Roos D."/>
            <person name="Caler E."/>
            <person name="Lorenzi H."/>
        </authorList>
    </citation>
    <scope>NUCLEOTIDE SEQUENCE [LARGE SCALE GENOMIC DNA]</scope>
    <source>
        <strain evidence="1 2">GAB2-2007-GAL-DOM2</strain>
    </source>
</reference>
<dbReference type="EMBL" id="AHZU02000753">
    <property type="protein sequence ID" value="KFG40630.1"/>
    <property type="molecule type" value="Genomic_DNA"/>
</dbReference>